<dbReference type="Proteomes" id="UP000536179">
    <property type="component" value="Unassembled WGS sequence"/>
</dbReference>
<feature type="domain" description="ABC-2 type transporter transmembrane" evidence="9">
    <location>
        <begin position="52"/>
        <end position="252"/>
    </location>
</feature>
<comment type="caution">
    <text evidence="10">The sequence shown here is derived from an EMBL/GenBank/DDBJ whole genome shotgun (WGS) entry which is preliminary data.</text>
</comment>
<evidence type="ECO:0000313" key="11">
    <source>
        <dbReference type="Proteomes" id="UP000536179"/>
    </source>
</evidence>
<proteinExistence type="inferred from homology"/>
<feature type="transmembrane region" description="Helical" evidence="8">
    <location>
        <begin position="145"/>
        <end position="169"/>
    </location>
</feature>
<accession>A0A7W5DY67</accession>
<dbReference type="PANTHER" id="PTHR30413:SF8">
    <property type="entry name" value="TRANSPORT PERMEASE PROTEIN"/>
    <property type="match status" value="1"/>
</dbReference>
<comment type="similarity">
    <text evidence="2">Belongs to the ABC-2 integral membrane protein family.</text>
</comment>
<evidence type="ECO:0000256" key="6">
    <source>
        <dbReference type="ARBA" id="ARBA00022989"/>
    </source>
</evidence>
<dbReference type="RefSeq" id="WP_184304633.1">
    <property type="nucleotide sequence ID" value="NZ_JACHXU010000006.1"/>
</dbReference>
<feature type="transmembrane region" description="Helical" evidence="8">
    <location>
        <begin position="181"/>
        <end position="202"/>
    </location>
</feature>
<sequence>MSTTSPLEASTSALAATPDDLPVTVYSPESPLAHPIKLVKEIFGDMWRCRELTWILFTRDLKAQYRQSYFGYIWLFVPVISTTIVWMFLNSTKVIQVADTPIPYPAYVLLGSMIWGVFTSSLNQPLASFNEGRNVFMKLKVPPEAFILSGLSKVVFELLIKMLVLIPVFAALGMMPASTMWLFPVGMACTVLIGVSIGFLMIPLGSLYTDVSRLVVTALGFAMYLTPVVYPPPTSGWAATLVQYNPMTAVVMTTRDWLTIGHSDYMPAMLISTAIATVALFFGIVVFRVVLPNLIERMGM</sequence>
<evidence type="ECO:0000256" key="2">
    <source>
        <dbReference type="ARBA" id="ARBA00007783"/>
    </source>
</evidence>
<feature type="transmembrane region" description="Helical" evidence="8">
    <location>
        <begin position="214"/>
        <end position="230"/>
    </location>
</feature>
<protein>
    <submittedName>
        <fullName evidence="10">Lipopolysaccharide transport system permease protein</fullName>
    </submittedName>
</protein>
<comment type="subcellular location">
    <subcellularLocation>
        <location evidence="1">Cell inner membrane</location>
        <topology evidence="1">Multi-pass membrane protein</topology>
    </subcellularLocation>
</comment>
<evidence type="ECO:0000256" key="4">
    <source>
        <dbReference type="ARBA" id="ARBA00022475"/>
    </source>
</evidence>
<feature type="transmembrane region" description="Helical" evidence="8">
    <location>
        <begin position="69"/>
        <end position="89"/>
    </location>
</feature>
<keyword evidence="5 8" id="KW-0812">Transmembrane</keyword>
<feature type="transmembrane region" description="Helical" evidence="8">
    <location>
        <begin position="265"/>
        <end position="291"/>
    </location>
</feature>
<organism evidence="10 11">
    <name type="scientific">Aporhodopirellula rubra</name>
    <dbReference type="NCBI Taxonomy" id="980271"/>
    <lineage>
        <taxon>Bacteria</taxon>
        <taxon>Pseudomonadati</taxon>
        <taxon>Planctomycetota</taxon>
        <taxon>Planctomycetia</taxon>
        <taxon>Pirellulales</taxon>
        <taxon>Pirellulaceae</taxon>
        <taxon>Aporhodopirellula</taxon>
    </lineage>
</organism>
<evidence type="ECO:0000256" key="7">
    <source>
        <dbReference type="ARBA" id="ARBA00023136"/>
    </source>
</evidence>
<gene>
    <name evidence="10" type="ORF">FHS27_002072</name>
</gene>
<keyword evidence="7 8" id="KW-0472">Membrane</keyword>
<keyword evidence="11" id="KW-1185">Reference proteome</keyword>
<dbReference type="EMBL" id="JACHXU010000006">
    <property type="protein sequence ID" value="MBB3206263.1"/>
    <property type="molecule type" value="Genomic_DNA"/>
</dbReference>
<feature type="transmembrane region" description="Helical" evidence="8">
    <location>
        <begin position="104"/>
        <end position="124"/>
    </location>
</feature>
<evidence type="ECO:0000313" key="10">
    <source>
        <dbReference type="EMBL" id="MBB3206263.1"/>
    </source>
</evidence>
<dbReference type="GO" id="GO:0005886">
    <property type="term" value="C:plasma membrane"/>
    <property type="evidence" value="ECO:0007669"/>
    <property type="project" value="UniProtKB-SubCell"/>
</dbReference>
<dbReference type="InterPro" id="IPR013525">
    <property type="entry name" value="ABC2_TM"/>
</dbReference>
<keyword evidence="6 8" id="KW-1133">Transmembrane helix</keyword>
<evidence type="ECO:0000256" key="3">
    <source>
        <dbReference type="ARBA" id="ARBA00022448"/>
    </source>
</evidence>
<keyword evidence="4" id="KW-1003">Cell membrane</keyword>
<reference evidence="10 11" key="1">
    <citation type="submission" date="2020-08" db="EMBL/GenBank/DDBJ databases">
        <title>Genomic Encyclopedia of Type Strains, Phase III (KMG-III): the genomes of soil and plant-associated and newly described type strains.</title>
        <authorList>
            <person name="Whitman W."/>
        </authorList>
    </citation>
    <scope>NUCLEOTIDE SEQUENCE [LARGE SCALE GENOMIC DNA]</scope>
    <source>
        <strain evidence="10 11">CECT 8075</strain>
    </source>
</reference>
<dbReference type="Pfam" id="PF01061">
    <property type="entry name" value="ABC2_membrane"/>
    <property type="match status" value="1"/>
</dbReference>
<dbReference type="AlphaFoldDB" id="A0A7W5DY67"/>
<evidence type="ECO:0000259" key="9">
    <source>
        <dbReference type="Pfam" id="PF01061"/>
    </source>
</evidence>
<dbReference type="GO" id="GO:0015920">
    <property type="term" value="P:lipopolysaccharide transport"/>
    <property type="evidence" value="ECO:0007669"/>
    <property type="project" value="TreeGrafter"/>
</dbReference>
<dbReference type="GO" id="GO:0140359">
    <property type="term" value="F:ABC-type transporter activity"/>
    <property type="evidence" value="ECO:0007669"/>
    <property type="project" value="InterPro"/>
</dbReference>
<keyword evidence="3" id="KW-0813">Transport</keyword>
<evidence type="ECO:0000256" key="8">
    <source>
        <dbReference type="SAM" id="Phobius"/>
    </source>
</evidence>
<evidence type="ECO:0000256" key="5">
    <source>
        <dbReference type="ARBA" id="ARBA00022692"/>
    </source>
</evidence>
<dbReference type="PANTHER" id="PTHR30413">
    <property type="entry name" value="INNER MEMBRANE TRANSPORT PERMEASE"/>
    <property type="match status" value="1"/>
</dbReference>
<evidence type="ECO:0000256" key="1">
    <source>
        <dbReference type="ARBA" id="ARBA00004429"/>
    </source>
</evidence>
<name>A0A7W5DY67_9BACT</name>